<sequence length="98" mass="11171">MGVFPVSVRLVRAEQQVAATMNAKFHARPTPTNRLRRFVGVGRISFGRAVCSRHLFPPPRQARRKEVSRREFTYSPRHLIEGQQRVSVAIGRNKTCAD</sequence>
<dbReference type="AlphaFoldDB" id="A0A5C6E6X3"/>
<reference evidence="1 2" key="1">
    <citation type="submission" date="2019-02" db="EMBL/GenBank/DDBJ databases">
        <title>Deep-cultivation of Planctomycetes and their phenomic and genomic characterization uncovers novel biology.</title>
        <authorList>
            <person name="Wiegand S."/>
            <person name="Jogler M."/>
            <person name="Boedeker C."/>
            <person name="Pinto D."/>
            <person name="Vollmers J."/>
            <person name="Rivas-Marin E."/>
            <person name="Kohn T."/>
            <person name="Peeters S.H."/>
            <person name="Heuer A."/>
            <person name="Rast P."/>
            <person name="Oberbeckmann S."/>
            <person name="Bunk B."/>
            <person name="Jeske O."/>
            <person name="Meyerdierks A."/>
            <person name="Storesund J.E."/>
            <person name="Kallscheuer N."/>
            <person name="Luecker S."/>
            <person name="Lage O.M."/>
            <person name="Pohl T."/>
            <person name="Merkel B.J."/>
            <person name="Hornburger P."/>
            <person name="Mueller R.-W."/>
            <person name="Bruemmer F."/>
            <person name="Labrenz M."/>
            <person name="Spormann A.M."/>
            <person name="Op Den Camp H."/>
            <person name="Overmann J."/>
            <person name="Amann R."/>
            <person name="Jetten M.S.M."/>
            <person name="Mascher T."/>
            <person name="Medema M.H."/>
            <person name="Devos D.P."/>
            <person name="Kaster A.-K."/>
            <person name="Ovreas L."/>
            <person name="Rohde M."/>
            <person name="Galperin M.Y."/>
            <person name="Jogler C."/>
        </authorList>
    </citation>
    <scope>NUCLEOTIDE SEQUENCE [LARGE SCALE GENOMIC DNA]</scope>
    <source>
        <strain evidence="1 2">Q31b</strain>
    </source>
</reference>
<comment type="caution">
    <text evidence="1">The sequence shown here is derived from an EMBL/GenBank/DDBJ whole genome shotgun (WGS) entry which is preliminary data.</text>
</comment>
<gene>
    <name evidence="1" type="ORF">Q31b_18910</name>
</gene>
<name>A0A5C6E6X3_9BACT</name>
<evidence type="ECO:0000313" key="1">
    <source>
        <dbReference type="EMBL" id="TWU44355.1"/>
    </source>
</evidence>
<accession>A0A5C6E6X3</accession>
<evidence type="ECO:0000313" key="2">
    <source>
        <dbReference type="Proteomes" id="UP000315471"/>
    </source>
</evidence>
<protein>
    <submittedName>
        <fullName evidence="1">Uncharacterized protein</fullName>
    </submittedName>
</protein>
<dbReference type="Proteomes" id="UP000315471">
    <property type="component" value="Unassembled WGS sequence"/>
</dbReference>
<organism evidence="1 2">
    <name type="scientific">Novipirellula aureliae</name>
    <dbReference type="NCBI Taxonomy" id="2527966"/>
    <lineage>
        <taxon>Bacteria</taxon>
        <taxon>Pseudomonadati</taxon>
        <taxon>Planctomycetota</taxon>
        <taxon>Planctomycetia</taxon>
        <taxon>Pirellulales</taxon>
        <taxon>Pirellulaceae</taxon>
        <taxon>Novipirellula</taxon>
    </lineage>
</organism>
<proteinExistence type="predicted"/>
<dbReference type="EMBL" id="SJPY01000002">
    <property type="protein sequence ID" value="TWU44355.1"/>
    <property type="molecule type" value="Genomic_DNA"/>
</dbReference>
<keyword evidence="2" id="KW-1185">Reference proteome</keyword>